<keyword evidence="2 3" id="KW-0802">TPR repeat</keyword>
<dbReference type="Pfam" id="PF13414">
    <property type="entry name" value="TPR_11"/>
    <property type="match status" value="1"/>
</dbReference>
<accession>A0A8X7WUS0</accession>
<organism evidence="4 5">
    <name type="scientific">Polypterus senegalus</name>
    <name type="common">Senegal bichir</name>
    <dbReference type="NCBI Taxonomy" id="55291"/>
    <lineage>
        <taxon>Eukaryota</taxon>
        <taxon>Metazoa</taxon>
        <taxon>Chordata</taxon>
        <taxon>Craniata</taxon>
        <taxon>Vertebrata</taxon>
        <taxon>Euteleostomi</taxon>
        <taxon>Actinopterygii</taxon>
        <taxon>Polypteriformes</taxon>
        <taxon>Polypteridae</taxon>
        <taxon>Polypterus</taxon>
    </lineage>
</organism>
<keyword evidence="5" id="KW-1185">Reference proteome</keyword>
<dbReference type="SUPFAM" id="SSF48452">
    <property type="entry name" value="TPR-like"/>
    <property type="match status" value="1"/>
</dbReference>
<reference evidence="4 5" key="1">
    <citation type="journal article" date="2021" name="Cell">
        <title>Tracing the genetic footprints of vertebrate landing in non-teleost ray-finned fishes.</title>
        <authorList>
            <person name="Bi X."/>
            <person name="Wang K."/>
            <person name="Yang L."/>
            <person name="Pan H."/>
            <person name="Jiang H."/>
            <person name="Wei Q."/>
            <person name="Fang M."/>
            <person name="Yu H."/>
            <person name="Zhu C."/>
            <person name="Cai Y."/>
            <person name="He Y."/>
            <person name="Gan X."/>
            <person name="Zeng H."/>
            <person name="Yu D."/>
            <person name="Zhu Y."/>
            <person name="Jiang H."/>
            <person name="Qiu Q."/>
            <person name="Yang H."/>
            <person name="Zhang Y.E."/>
            <person name="Wang W."/>
            <person name="Zhu M."/>
            <person name="He S."/>
            <person name="Zhang G."/>
        </authorList>
    </citation>
    <scope>NUCLEOTIDE SEQUENCE [LARGE SCALE GENOMIC DNA]</scope>
    <source>
        <strain evidence="4">Bchr_013</strain>
    </source>
</reference>
<dbReference type="Proteomes" id="UP000886611">
    <property type="component" value="Unassembled WGS sequence"/>
</dbReference>
<evidence type="ECO:0000256" key="1">
    <source>
        <dbReference type="ARBA" id="ARBA00022737"/>
    </source>
</evidence>
<evidence type="ECO:0000313" key="4">
    <source>
        <dbReference type="EMBL" id="KAG2456293.1"/>
    </source>
</evidence>
<dbReference type="GO" id="GO:0031415">
    <property type="term" value="C:NatA complex"/>
    <property type="evidence" value="ECO:0007669"/>
    <property type="project" value="TreeGrafter"/>
</dbReference>
<proteinExistence type="predicted"/>
<gene>
    <name evidence="4" type="primary">Naa16_1</name>
    <name evidence="4" type="ORF">GTO96_0013572</name>
</gene>
<feature type="non-terminal residue" evidence="4">
    <location>
        <position position="1"/>
    </location>
</feature>
<dbReference type="PROSITE" id="PS50005">
    <property type="entry name" value="TPR"/>
    <property type="match status" value="1"/>
</dbReference>
<evidence type="ECO:0000256" key="3">
    <source>
        <dbReference type="PROSITE-ProRule" id="PRU00339"/>
    </source>
</evidence>
<dbReference type="Gene3D" id="1.25.40.1040">
    <property type="match status" value="2"/>
</dbReference>
<dbReference type="PANTHER" id="PTHR22767">
    <property type="entry name" value="N-TERMINAL ACETYLTRANSFERASE-RELATED"/>
    <property type="match status" value="1"/>
</dbReference>
<comment type="caution">
    <text evidence="4">The sequence shown here is derived from an EMBL/GenBank/DDBJ whole genome shotgun (WGS) entry which is preliminary data.</text>
</comment>
<feature type="repeat" description="TPR" evidence="3">
    <location>
        <begin position="45"/>
        <end position="78"/>
    </location>
</feature>
<name>A0A8X7WUS0_POLSE</name>
<keyword evidence="1" id="KW-0677">Repeat</keyword>
<dbReference type="PANTHER" id="PTHR22767:SF5">
    <property type="entry name" value="N-ALPHA-ACETYLTRANSFERASE 16, NATA AUXILIARY SUBUNIT"/>
    <property type="match status" value="1"/>
</dbReference>
<dbReference type="InterPro" id="IPR019734">
    <property type="entry name" value="TPR_rpt"/>
</dbReference>
<feature type="non-terminal residue" evidence="4">
    <location>
        <position position="263"/>
    </location>
</feature>
<dbReference type="AlphaFoldDB" id="A0A8X7WUS0"/>
<evidence type="ECO:0000256" key="2">
    <source>
        <dbReference type="ARBA" id="ARBA00022803"/>
    </source>
</evidence>
<evidence type="ECO:0000313" key="5">
    <source>
        <dbReference type="Proteomes" id="UP000886611"/>
    </source>
</evidence>
<sequence>MPSVPLPPKESNLFKRILKCYEQKQYKNGLKFCKMILSNAKFAEHGGWHVYGLLQRSDKKYDEAIKCYRNALKLDKDNLQILRDLSLLQIQMRDLEGYRETRYQLLQLRPTQRASWIGYAIAYHLLKDYDMALKLLEEFRKTQQVPPNRIDYEYSELLLYQIEVMREAMLFEESLEHIENYDKQICDKLAVEEIKGDMFLKLGRLEDAAVVYQELINRNAENWSYYEGLEKALQPSKVLVDLEICRPFSVPLAFKKKNVKVGF</sequence>
<dbReference type="SMART" id="SM00028">
    <property type="entry name" value="TPR"/>
    <property type="match status" value="2"/>
</dbReference>
<dbReference type="Pfam" id="PF12569">
    <property type="entry name" value="NatA_aux_su"/>
    <property type="match status" value="1"/>
</dbReference>
<dbReference type="InterPro" id="IPR021183">
    <property type="entry name" value="NatA_aux_su"/>
</dbReference>
<dbReference type="InterPro" id="IPR011990">
    <property type="entry name" value="TPR-like_helical_dom_sf"/>
</dbReference>
<dbReference type="EMBL" id="JAATIS010008602">
    <property type="protein sequence ID" value="KAG2456293.1"/>
    <property type="molecule type" value="Genomic_DNA"/>
</dbReference>
<protein>
    <submittedName>
        <fullName evidence="4">NAA16 acetyltransferase</fullName>
    </submittedName>
</protein>